<dbReference type="AlphaFoldDB" id="A0A1Y2G2Z9"/>
<keyword evidence="5" id="KW-1185">Reference proteome</keyword>
<evidence type="ECO:0000259" key="2">
    <source>
        <dbReference type="Pfam" id="PF09088"/>
    </source>
</evidence>
<dbReference type="InterPro" id="IPR015174">
    <property type="entry name" value="MIF4G-like_typ-2"/>
</dbReference>
<name>A0A1Y2G2Z9_9BASI</name>
<dbReference type="EMBL" id="MCGR01000002">
    <property type="protein sequence ID" value="ORY91755.1"/>
    <property type="molecule type" value="Genomic_DNA"/>
</dbReference>
<reference evidence="4 5" key="1">
    <citation type="submission" date="2016-07" db="EMBL/GenBank/DDBJ databases">
        <title>Pervasive Adenine N6-methylation of Active Genes in Fungi.</title>
        <authorList>
            <consortium name="DOE Joint Genome Institute"/>
            <person name="Mondo S.J."/>
            <person name="Dannebaum R.O."/>
            <person name="Kuo R.C."/>
            <person name="Labutti K."/>
            <person name="Haridas S."/>
            <person name="Kuo A."/>
            <person name="Salamov A."/>
            <person name="Ahrendt S.R."/>
            <person name="Lipzen A."/>
            <person name="Sullivan W."/>
            <person name="Andreopoulos W.B."/>
            <person name="Clum A."/>
            <person name="Lindquist E."/>
            <person name="Daum C."/>
            <person name="Ramamoorthy G.K."/>
            <person name="Gryganskyi A."/>
            <person name="Culley D."/>
            <person name="Magnuson J.K."/>
            <person name="James T.Y."/>
            <person name="O'Malley M.A."/>
            <person name="Stajich J.E."/>
            <person name="Spatafora J.W."/>
            <person name="Visel A."/>
            <person name="Grigoriev I.V."/>
        </authorList>
    </citation>
    <scope>NUCLEOTIDE SEQUENCE [LARGE SCALE GENOMIC DNA]</scope>
    <source>
        <strain evidence="4 5">62-1032</strain>
    </source>
</reference>
<feature type="region of interest" description="Disordered" evidence="1">
    <location>
        <begin position="1"/>
        <end position="29"/>
    </location>
</feature>
<dbReference type="GO" id="GO:0000184">
    <property type="term" value="P:nuclear-transcribed mRNA catabolic process, nonsense-mediated decay"/>
    <property type="evidence" value="ECO:0007669"/>
    <property type="project" value="TreeGrafter"/>
</dbReference>
<dbReference type="PANTHER" id="PTHR12412">
    <property type="entry name" value="CAP BINDING PROTEIN"/>
    <property type="match status" value="1"/>
</dbReference>
<feature type="domain" description="MIF4G-like type 1" evidence="2">
    <location>
        <begin position="391"/>
        <end position="584"/>
    </location>
</feature>
<dbReference type="GO" id="GO:0005846">
    <property type="term" value="C:nuclear cap binding complex"/>
    <property type="evidence" value="ECO:0007669"/>
    <property type="project" value="InterPro"/>
</dbReference>
<dbReference type="SUPFAM" id="SSF48371">
    <property type="entry name" value="ARM repeat"/>
    <property type="match status" value="3"/>
</dbReference>
<evidence type="ECO:0000313" key="5">
    <source>
        <dbReference type="Proteomes" id="UP000193467"/>
    </source>
</evidence>
<evidence type="ECO:0000256" key="1">
    <source>
        <dbReference type="SAM" id="MobiDB-lite"/>
    </source>
</evidence>
<dbReference type="Pfam" id="PF09090">
    <property type="entry name" value="MIF4G_like_2"/>
    <property type="match status" value="1"/>
</dbReference>
<organism evidence="4 5">
    <name type="scientific">Leucosporidium creatinivorum</name>
    <dbReference type="NCBI Taxonomy" id="106004"/>
    <lineage>
        <taxon>Eukaryota</taxon>
        <taxon>Fungi</taxon>
        <taxon>Dikarya</taxon>
        <taxon>Basidiomycota</taxon>
        <taxon>Pucciniomycotina</taxon>
        <taxon>Microbotryomycetes</taxon>
        <taxon>Leucosporidiales</taxon>
        <taxon>Leucosporidium</taxon>
    </lineage>
</organism>
<dbReference type="Proteomes" id="UP000193467">
    <property type="component" value="Unassembled WGS sequence"/>
</dbReference>
<feature type="domain" description="MIF4G-like type 2" evidence="3">
    <location>
        <begin position="602"/>
        <end position="866"/>
    </location>
</feature>
<dbReference type="Pfam" id="PF09088">
    <property type="entry name" value="MIF4G_like"/>
    <property type="match status" value="1"/>
</dbReference>
<protein>
    <submittedName>
        <fullName evidence="4">MIF4G like-domain-containing protein</fullName>
    </submittedName>
</protein>
<accession>A0A1Y2G2Z9</accession>
<dbReference type="Gene3D" id="1.25.40.180">
    <property type="match status" value="3"/>
</dbReference>
<proteinExistence type="predicted"/>
<gene>
    <name evidence="4" type="ORF">BCR35DRAFT_299073</name>
</gene>
<dbReference type="GO" id="GO:0000339">
    <property type="term" value="F:RNA cap binding"/>
    <property type="evidence" value="ECO:0007669"/>
    <property type="project" value="InterPro"/>
</dbReference>
<dbReference type="GO" id="GO:0006406">
    <property type="term" value="P:mRNA export from nucleus"/>
    <property type="evidence" value="ECO:0007669"/>
    <property type="project" value="InterPro"/>
</dbReference>
<feature type="region of interest" description="Disordered" evidence="1">
    <location>
        <begin position="119"/>
        <end position="140"/>
    </location>
</feature>
<dbReference type="InterPro" id="IPR015172">
    <property type="entry name" value="MIF4G-like_typ-1"/>
</dbReference>
<sequence length="907" mass="100268">MDGPAYRRRANDRGDFSSPGRGHNQSMSLAGSQARFKESVWKLGSQRDYDPATDLPNLAESIQSQFFRDKNLVLSTFRVAITELPHKLPHFAALIAHLSLTAVGAPAPTLESRIAPAPRLDLPTRPLPARPAGLPSKPVDTEEIPAEQDVEMKADDSINKDEKINVGKMLVADLIKAFQVYLDERKWRNVRYCVLLFAHLTQIPTPTPLVSPSSLITLLSSFTSVLDEPGLRAARGDECVRIVVEALLHLDRATEGTEGLRDSVQSYLAARRLDKELFADAETAGQYEDHLEILISTLTSESTTGPSVLPNIFTSLIPLAVPDVEEDGVPASGNEPISLPNVLVPPELEESDLIKVAPPAASSSGLRGDEGVGYEGVRVYLKLFDDESVPGPYDPSGTILRSLIHDIIDLYEINRKEAAGILLELPNWVAPGTFKPKQSDESSEAEAQSEWVLENMIVESILTSLFSLPKPHLPSAYYHSLLTELCRLSPGTVAPALGKCVRRLYAGLGSDSDGGNPVLDPEGIRRFAEWFSVHLSNFGFMWGWADWAPDMDVSAKHPKRVFVKRTMELEIRLSYYDRVKGTIPVVMLDTGVIPDDAPGAEYAYENPDHKHAAAAASLLRLVRAKGPIPEVETELAEFASALQKEHSLTEEEAEPIKRDMAIQTILSVGSRSFSHFLNVLERYLPLLRTLSPSPATRIELLSILATFWRRNSQFHLIVLDKLLQYRLVDSADVIAWVFSPVANVEEDGKKKKGWSDIDTFTALNATIQTVQGRVTGAKGRLDGITREEEAKAAEKEHEIDLDRIPVDDENREIALAKEQLETVEGELAVTIIEVIRQFSILLPVGVDKDDWETWWVEGWFREFCRSIVGTKILVNPAVVEGIAKLELPKEAPVVAILDSAKSWVDFA</sequence>
<dbReference type="InterPro" id="IPR016024">
    <property type="entry name" value="ARM-type_fold"/>
</dbReference>
<dbReference type="GO" id="GO:0005634">
    <property type="term" value="C:nucleus"/>
    <property type="evidence" value="ECO:0007669"/>
    <property type="project" value="TreeGrafter"/>
</dbReference>
<dbReference type="STRING" id="106004.A0A1Y2G2Z9"/>
<comment type="caution">
    <text evidence="4">The sequence shown here is derived from an EMBL/GenBank/DDBJ whole genome shotgun (WGS) entry which is preliminary data.</text>
</comment>
<evidence type="ECO:0000259" key="3">
    <source>
        <dbReference type="Pfam" id="PF09090"/>
    </source>
</evidence>
<dbReference type="OrthoDB" id="10252707at2759"/>
<dbReference type="PANTHER" id="PTHR12412:SF2">
    <property type="entry name" value="NUCLEAR CAP-BINDING PROTEIN SUBUNIT 1"/>
    <property type="match status" value="1"/>
</dbReference>
<dbReference type="InParanoid" id="A0A1Y2G2Z9"/>
<evidence type="ECO:0000313" key="4">
    <source>
        <dbReference type="EMBL" id="ORY91755.1"/>
    </source>
</evidence>
<dbReference type="InterPro" id="IPR027159">
    <property type="entry name" value="CBP80"/>
</dbReference>
<dbReference type="GO" id="GO:0003729">
    <property type="term" value="F:mRNA binding"/>
    <property type="evidence" value="ECO:0007669"/>
    <property type="project" value="TreeGrafter"/>
</dbReference>